<dbReference type="PROSITE" id="PS50893">
    <property type="entry name" value="ABC_TRANSPORTER_2"/>
    <property type="match status" value="2"/>
</dbReference>
<evidence type="ECO:0000259" key="4">
    <source>
        <dbReference type="PROSITE" id="PS50893"/>
    </source>
</evidence>
<reference evidence="5" key="1">
    <citation type="journal article" date="2014" name="Int. J. Syst. Evol. Microbiol.">
        <title>Complete genome sequence of Corynebacterium casei LMG S-19264T (=DSM 44701T), isolated from a smear-ripened cheese.</title>
        <authorList>
            <consortium name="US DOE Joint Genome Institute (JGI-PGF)"/>
            <person name="Walter F."/>
            <person name="Albersmeier A."/>
            <person name="Kalinowski J."/>
            <person name="Ruckert C."/>
        </authorList>
    </citation>
    <scope>NUCLEOTIDE SEQUENCE</scope>
    <source>
        <strain evidence="5">CCM 7905</strain>
    </source>
</reference>
<dbReference type="PANTHER" id="PTHR42855:SF2">
    <property type="entry name" value="DRUG RESISTANCE ABC TRANSPORTER,ATP-BINDING PROTEIN"/>
    <property type="match status" value="1"/>
</dbReference>
<dbReference type="Pfam" id="PF00005">
    <property type="entry name" value="ABC_tran"/>
    <property type="match status" value="2"/>
</dbReference>
<protein>
    <submittedName>
        <fullName evidence="5">ABC transporter ATP-binding protein</fullName>
    </submittedName>
</protein>
<evidence type="ECO:0000256" key="3">
    <source>
        <dbReference type="SAM" id="Coils"/>
    </source>
</evidence>
<dbReference type="InterPro" id="IPR003593">
    <property type="entry name" value="AAA+_ATPase"/>
</dbReference>
<feature type="coiled-coil region" evidence="3">
    <location>
        <begin position="269"/>
        <end position="296"/>
    </location>
</feature>
<dbReference type="FunFam" id="3.40.50.300:FF:000011">
    <property type="entry name" value="Putative ABC transporter ATP-binding component"/>
    <property type="match status" value="1"/>
</dbReference>
<reference evidence="5" key="2">
    <citation type="submission" date="2020-09" db="EMBL/GenBank/DDBJ databases">
        <authorList>
            <person name="Sun Q."/>
            <person name="Sedlacek I."/>
        </authorList>
    </citation>
    <scope>NUCLEOTIDE SEQUENCE</scope>
    <source>
        <strain evidence="5">CCM 7905</strain>
    </source>
</reference>
<keyword evidence="6" id="KW-1185">Reference proteome</keyword>
<feature type="domain" description="ABC transporter" evidence="4">
    <location>
        <begin position="345"/>
        <end position="550"/>
    </location>
</feature>
<proteinExistence type="predicted"/>
<dbReference type="PANTHER" id="PTHR42855">
    <property type="entry name" value="ABC TRANSPORTER ATP-BINDING SUBUNIT"/>
    <property type="match status" value="1"/>
</dbReference>
<dbReference type="InterPro" id="IPR017871">
    <property type="entry name" value="ABC_transporter-like_CS"/>
</dbReference>
<evidence type="ECO:0000256" key="2">
    <source>
        <dbReference type="ARBA" id="ARBA00022840"/>
    </source>
</evidence>
<evidence type="ECO:0000313" key="6">
    <source>
        <dbReference type="Proteomes" id="UP000654257"/>
    </source>
</evidence>
<organism evidence="5 6">
    <name type="scientific">Rhodococcoides trifolii</name>
    <dbReference type="NCBI Taxonomy" id="908250"/>
    <lineage>
        <taxon>Bacteria</taxon>
        <taxon>Bacillati</taxon>
        <taxon>Actinomycetota</taxon>
        <taxon>Actinomycetes</taxon>
        <taxon>Mycobacteriales</taxon>
        <taxon>Nocardiaceae</taxon>
        <taxon>Rhodococcoides</taxon>
    </lineage>
</organism>
<evidence type="ECO:0000256" key="1">
    <source>
        <dbReference type="ARBA" id="ARBA00022741"/>
    </source>
</evidence>
<dbReference type="InterPro" id="IPR003439">
    <property type="entry name" value="ABC_transporter-like_ATP-bd"/>
</dbReference>
<dbReference type="GO" id="GO:0016887">
    <property type="term" value="F:ATP hydrolysis activity"/>
    <property type="evidence" value="ECO:0007669"/>
    <property type="project" value="InterPro"/>
</dbReference>
<dbReference type="InterPro" id="IPR032781">
    <property type="entry name" value="ABC_tran_Xtn"/>
</dbReference>
<keyword evidence="3" id="KW-0175">Coiled coil</keyword>
<sequence length="551" mass="61641">MQKHLLNVTRPTDSDLQFTYVSWIRLNDVAKGYEQKVILREVFFRLGDGDRIGLIGRNGTGKTTLLQLLLGRDAPDSGTVDVTDGARIGYFSQFSELNGDSSIRTELEALFAEIRSVETELTEVEQLLGGDIDEKEMYRLVDRQAELLDAMEHRGGWTYHQAIDTALSMLGFDEERRDLPVDKLSGGWRNRAALAKILLEAPDVLLLDEPTNFLDVAGIAWLERWLRDFRGALLVVSHDRHFLEQVVTSIVEIENNHLQTYDGSYSDYVQQKQFRLKNLEREFSNEQQLLAYEQDAIADRKEAQKNPSGVLKRRLANIKKSKNPRPVDQVITSIYGGLHVHDDLCVVENLTKAFGDRPLFADVSFEIHRGDRIAVTGPNGCGKSTLVDVLTGAQEPDSGRVKWKTKAPSFIHYNRVLDDLDDDDTVTHSVNAMPDSLALTATKKDVARFLTLLQFSELDQKARIGTLSGGQRARVALAQCLLFGAGTIVLDEPTNHLDLPSTQVLERALVAFPGAVVIVSHDRFFVEKVALRQIAFDGQGSVRQIAGVEMN</sequence>
<dbReference type="Proteomes" id="UP000654257">
    <property type="component" value="Unassembled WGS sequence"/>
</dbReference>
<name>A0A917FVD4_9NOCA</name>
<keyword evidence="1" id="KW-0547">Nucleotide-binding</keyword>
<accession>A0A917FVD4</accession>
<dbReference type="Pfam" id="PF12848">
    <property type="entry name" value="ABC_tran_Xtn"/>
    <property type="match status" value="1"/>
</dbReference>
<feature type="domain" description="ABC transporter" evidence="4">
    <location>
        <begin position="24"/>
        <end position="280"/>
    </location>
</feature>
<evidence type="ECO:0000313" key="5">
    <source>
        <dbReference type="EMBL" id="GGG04759.1"/>
    </source>
</evidence>
<dbReference type="GO" id="GO:0005524">
    <property type="term" value="F:ATP binding"/>
    <property type="evidence" value="ECO:0007669"/>
    <property type="project" value="UniProtKB-KW"/>
</dbReference>
<dbReference type="PROSITE" id="PS00211">
    <property type="entry name" value="ABC_TRANSPORTER_1"/>
    <property type="match status" value="2"/>
</dbReference>
<comment type="caution">
    <text evidence="5">The sequence shown here is derived from an EMBL/GenBank/DDBJ whole genome shotgun (WGS) entry which is preliminary data.</text>
</comment>
<dbReference type="AlphaFoldDB" id="A0A917FVD4"/>
<gene>
    <name evidence="5" type="ORF">GCM10007304_18540</name>
</gene>
<keyword evidence="2 5" id="KW-0067">ATP-binding</keyword>
<dbReference type="InterPro" id="IPR027417">
    <property type="entry name" value="P-loop_NTPase"/>
</dbReference>
<dbReference type="InterPro" id="IPR051309">
    <property type="entry name" value="ABCF_ATPase"/>
</dbReference>
<dbReference type="Gene3D" id="3.40.50.300">
    <property type="entry name" value="P-loop containing nucleotide triphosphate hydrolases"/>
    <property type="match status" value="2"/>
</dbReference>
<dbReference type="EMBL" id="BMCU01000002">
    <property type="protein sequence ID" value="GGG04759.1"/>
    <property type="molecule type" value="Genomic_DNA"/>
</dbReference>
<dbReference type="CDD" id="cd03221">
    <property type="entry name" value="ABCF_EF-3"/>
    <property type="match status" value="2"/>
</dbReference>
<dbReference type="SMART" id="SM00382">
    <property type="entry name" value="AAA"/>
    <property type="match status" value="2"/>
</dbReference>
<dbReference type="SUPFAM" id="SSF52540">
    <property type="entry name" value="P-loop containing nucleoside triphosphate hydrolases"/>
    <property type="match status" value="2"/>
</dbReference>